<dbReference type="Proteomes" id="UP000233549">
    <property type="component" value="Unassembled WGS sequence"/>
</dbReference>
<accession>A0AAP8HT55</accession>
<dbReference type="PANTHER" id="PTHR42727:SF1">
    <property type="entry name" value="PHOSPHATE TRANSPORT SYSTEM PERMEASE"/>
    <property type="match status" value="1"/>
</dbReference>
<sequence>VTASGLMVLMTLMLIFVYLLFAVLPLFKPASLSQAQPLPFTVSAPALALGMDVQQRVGYRIDAQGAGQFYRLTPAPSGQAQTPLAQQTLLAK</sequence>
<dbReference type="AlphaFoldDB" id="A0AAP8HT55"/>
<evidence type="ECO:0000313" key="3">
    <source>
        <dbReference type="Proteomes" id="UP000233549"/>
    </source>
</evidence>
<feature type="non-terminal residue" evidence="2">
    <location>
        <position position="1"/>
    </location>
</feature>
<feature type="non-terminal residue" evidence="2">
    <location>
        <position position="92"/>
    </location>
</feature>
<proteinExistence type="predicted"/>
<dbReference type="EMBL" id="PITP01000889">
    <property type="protein sequence ID" value="PKD78209.1"/>
    <property type="molecule type" value="Genomic_DNA"/>
</dbReference>
<gene>
    <name evidence="2" type="ORF">CWS33_31460</name>
</gene>
<name>A0AAP8HT55_ECOLX</name>
<evidence type="ECO:0000256" key="1">
    <source>
        <dbReference type="SAM" id="Phobius"/>
    </source>
</evidence>
<keyword evidence="1" id="KW-1133">Transmembrane helix</keyword>
<protein>
    <submittedName>
        <fullName evidence="2">Phosphate ABC transporter permease</fullName>
    </submittedName>
</protein>
<organism evidence="2 3">
    <name type="scientific">Escherichia coli</name>
    <dbReference type="NCBI Taxonomy" id="562"/>
    <lineage>
        <taxon>Bacteria</taxon>
        <taxon>Pseudomonadati</taxon>
        <taxon>Pseudomonadota</taxon>
        <taxon>Gammaproteobacteria</taxon>
        <taxon>Enterobacterales</taxon>
        <taxon>Enterobacteriaceae</taxon>
        <taxon>Escherichia</taxon>
    </lineage>
</organism>
<reference evidence="2 3" key="1">
    <citation type="submission" date="2017-12" db="EMBL/GenBank/DDBJ databases">
        <title>Rapid rising of carbapenem-resistant Enterobacteriaceae(CRE) and emergence of colistin resistance genemcr-1 in CRE in the hospital of Henan, China.</title>
        <authorList>
            <person name="Sun Q."/>
            <person name="Zhang R."/>
            <person name="Li Y."/>
            <person name="Shen Y."/>
            <person name="Zhang Y."/>
            <person name="Yang J."/>
            <person name="Shu L."/>
            <person name="Zhou H."/>
            <person name="Wang Y."/>
            <person name="Wang B."/>
            <person name="Shen Z."/>
        </authorList>
    </citation>
    <scope>NUCLEOTIDE SEQUENCE [LARGE SCALE GENOMIC DNA]</scope>
    <source>
        <strain evidence="2 3">3512</strain>
    </source>
</reference>
<feature type="transmembrane region" description="Helical" evidence="1">
    <location>
        <begin position="6"/>
        <end position="27"/>
    </location>
</feature>
<keyword evidence="1" id="KW-0812">Transmembrane</keyword>
<evidence type="ECO:0000313" key="2">
    <source>
        <dbReference type="EMBL" id="PKD78209.1"/>
    </source>
</evidence>
<dbReference type="PANTHER" id="PTHR42727">
    <property type="entry name" value="PHOSPHATE TRANSPORT SYSTEM PERMEASE PROTEIN"/>
    <property type="match status" value="1"/>
</dbReference>
<comment type="caution">
    <text evidence="2">The sequence shown here is derived from an EMBL/GenBank/DDBJ whole genome shotgun (WGS) entry which is preliminary data.</text>
</comment>
<keyword evidence="1" id="KW-0472">Membrane</keyword>